<feature type="signal peptide" evidence="1">
    <location>
        <begin position="1"/>
        <end position="25"/>
    </location>
</feature>
<protein>
    <submittedName>
        <fullName evidence="3">LysM peptidoglycan-binding domain-containing protein</fullName>
    </submittedName>
</protein>
<dbReference type="AlphaFoldDB" id="A0A2W1KM46"/>
<organism evidence="3 4">
    <name type="scientific">Acidithiobacillus ferrooxidans</name>
    <name type="common">Thiobacillus ferrooxidans</name>
    <dbReference type="NCBI Taxonomy" id="920"/>
    <lineage>
        <taxon>Bacteria</taxon>
        <taxon>Pseudomonadati</taxon>
        <taxon>Pseudomonadota</taxon>
        <taxon>Acidithiobacillia</taxon>
        <taxon>Acidithiobacillales</taxon>
        <taxon>Acidithiobacillaceae</taxon>
        <taxon>Acidithiobacillus</taxon>
    </lineage>
</organism>
<dbReference type="CDD" id="cd00118">
    <property type="entry name" value="LysM"/>
    <property type="match status" value="1"/>
</dbReference>
<evidence type="ECO:0000313" key="3">
    <source>
        <dbReference type="EMBL" id="PZD80377.1"/>
    </source>
</evidence>
<dbReference type="EMBL" id="QKQP01000006">
    <property type="protein sequence ID" value="PZD80377.1"/>
    <property type="molecule type" value="Genomic_DNA"/>
</dbReference>
<dbReference type="SUPFAM" id="SSF54106">
    <property type="entry name" value="LysM domain"/>
    <property type="match status" value="1"/>
</dbReference>
<dbReference type="InterPro" id="IPR036779">
    <property type="entry name" value="LysM_dom_sf"/>
</dbReference>
<gene>
    <name evidence="3" type="ORF">DN052_12825</name>
</gene>
<dbReference type="PANTHER" id="PTHR34700">
    <property type="entry name" value="POTASSIUM BINDING PROTEIN KBP"/>
    <property type="match status" value="1"/>
</dbReference>
<sequence length="349" mass="37600">MQKNIWRNTLFCLGLCAMAPVMAQAAPSGTLLRTAHSYTVKRGDTLWGIAAHFLKNPWEWPRLWHRNTYIKNPNLIYPGDRVVITRGPGGQPELRVIALHPQMTAEPLPTVARGEVMPFLGNPGVIASKKAYDQLPYLAASASEHIVYAVGDKLYASGLAHAPVGAHYQIVALGPELYRPGRKNAVGYALRDLGSAVVRRNGAHAAMEITNALKEISLGDRLIPATKSVVPHYFPSAPSHPVKAHIIAKMSDYPEIMVGQVVIVDQGREDGLRDGNVLQIERAAETTKNAVTGKTFALPPQKVGSVMLFRVFPTVSYAVITTATRGIQVGDHLASPSPVTASDSSAGNG</sequence>
<dbReference type="InterPro" id="IPR018392">
    <property type="entry name" value="LysM"/>
</dbReference>
<dbReference type="RefSeq" id="WP_009562203.1">
    <property type="nucleotide sequence ID" value="NZ_AP025160.1"/>
</dbReference>
<evidence type="ECO:0000313" key="4">
    <source>
        <dbReference type="Proteomes" id="UP000248886"/>
    </source>
</evidence>
<dbReference type="InterPro" id="IPR052196">
    <property type="entry name" value="Bact_Kbp"/>
</dbReference>
<keyword evidence="1" id="KW-0732">Signal</keyword>
<feature type="chain" id="PRO_5016160117" evidence="1">
    <location>
        <begin position="26"/>
        <end position="349"/>
    </location>
</feature>
<reference evidence="3 4" key="1">
    <citation type="submission" date="2018-06" db="EMBL/GenBank/DDBJ databases">
        <title>Draft sequence of Acidithiobacillus ferrooxidans CCM 4253.</title>
        <authorList>
            <person name="Moya-Beltran A."/>
            <person name="Castro M."/>
            <person name="Covarrubias P.C."/>
            <person name="Issotta F."/>
            <person name="Janiczek O."/>
            <person name="Mandl M."/>
            <person name="Kucera J."/>
            <person name="Quatrini R."/>
        </authorList>
    </citation>
    <scope>NUCLEOTIDE SEQUENCE [LARGE SCALE GENOMIC DNA]</scope>
    <source>
        <strain evidence="3 4">CCM 4253</strain>
    </source>
</reference>
<name>A0A2W1KM46_ACIFR</name>
<dbReference type="Gene3D" id="3.10.350.10">
    <property type="entry name" value="LysM domain"/>
    <property type="match status" value="1"/>
</dbReference>
<feature type="domain" description="LysM" evidence="2">
    <location>
        <begin position="36"/>
        <end position="84"/>
    </location>
</feature>
<comment type="caution">
    <text evidence="3">The sequence shown here is derived from an EMBL/GenBank/DDBJ whole genome shotgun (WGS) entry which is preliminary data.</text>
</comment>
<dbReference type="Pfam" id="PF01476">
    <property type="entry name" value="LysM"/>
    <property type="match status" value="1"/>
</dbReference>
<dbReference type="Proteomes" id="UP000248886">
    <property type="component" value="Unassembled WGS sequence"/>
</dbReference>
<proteinExistence type="predicted"/>
<evidence type="ECO:0000256" key="1">
    <source>
        <dbReference type="SAM" id="SignalP"/>
    </source>
</evidence>
<dbReference type="SMART" id="SM00257">
    <property type="entry name" value="LysM"/>
    <property type="match status" value="1"/>
</dbReference>
<dbReference type="OMA" id="PELWGMN"/>
<dbReference type="GeneID" id="65279419"/>
<evidence type="ECO:0000259" key="2">
    <source>
        <dbReference type="PROSITE" id="PS51782"/>
    </source>
</evidence>
<dbReference type="OrthoDB" id="5289978at2"/>
<dbReference type="PROSITE" id="PS51782">
    <property type="entry name" value="LYSM"/>
    <property type="match status" value="1"/>
</dbReference>
<accession>A0A2W1KM46</accession>
<dbReference type="PANTHER" id="PTHR34700:SF4">
    <property type="entry name" value="PHAGE-LIKE ELEMENT PBSX PROTEIN XKDP"/>
    <property type="match status" value="1"/>
</dbReference>